<evidence type="ECO:0000256" key="8">
    <source>
        <dbReference type="ARBA" id="ARBA00022741"/>
    </source>
</evidence>
<dbReference type="GO" id="GO:0005525">
    <property type="term" value="F:GTP binding"/>
    <property type="evidence" value="ECO:0007669"/>
    <property type="project" value="UniProtKB-KW"/>
</dbReference>
<dbReference type="Proteomes" id="UP000315440">
    <property type="component" value="Unassembled WGS sequence"/>
</dbReference>
<keyword evidence="7 15" id="KW-0808">Transferase</keyword>
<dbReference type="GO" id="GO:0004845">
    <property type="term" value="F:uracil phosphoribosyltransferase activity"/>
    <property type="evidence" value="ECO:0007669"/>
    <property type="project" value="UniProtKB-UniRule"/>
</dbReference>
<dbReference type="NCBIfam" id="TIGR01091">
    <property type="entry name" value="upp"/>
    <property type="match status" value="1"/>
</dbReference>
<reference evidence="15 16" key="1">
    <citation type="submission" date="2019-02" db="EMBL/GenBank/DDBJ databases">
        <title>Deep-cultivation of Planctomycetes and their phenomic and genomic characterization uncovers novel biology.</title>
        <authorList>
            <person name="Wiegand S."/>
            <person name="Jogler M."/>
            <person name="Boedeker C."/>
            <person name="Pinto D."/>
            <person name="Vollmers J."/>
            <person name="Rivas-Marin E."/>
            <person name="Kohn T."/>
            <person name="Peeters S.H."/>
            <person name="Heuer A."/>
            <person name="Rast P."/>
            <person name="Oberbeckmann S."/>
            <person name="Bunk B."/>
            <person name="Jeske O."/>
            <person name="Meyerdierks A."/>
            <person name="Storesund J.E."/>
            <person name="Kallscheuer N."/>
            <person name="Luecker S."/>
            <person name="Lage O.M."/>
            <person name="Pohl T."/>
            <person name="Merkel B.J."/>
            <person name="Hornburger P."/>
            <person name="Mueller R.-W."/>
            <person name="Bruemmer F."/>
            <person name="Labrenz M."/>
            <person name="Spormann A.M."/>
            <person name="Op Den Camp H."/>
            <person name="Overmann J."/>
            <person name="Amann R."/>
            <person name="Jetten M.S.M."/>
            <person name="Mascher T."/>
            <person name="Medema M.H."/>
            <person name="Devos D.P."/>
            <person name="Kaster A.-K."/>
            <person name="Ovreas L."/>
            <person name="Rohde M."/>
            <person name="Galperin M.Y."/>
            <person name="Jogler C."/>
        </authorList>
    </citation>
    <scope>NUCLEOTIDE SEQUENCE [LARGE SCALE GENOMIC DNA]</scope>
    <source>
        <strain evidence="15 16">Mal64</strain>
    </source>
</reference>
<dbReference type="EMBL" id="SJPQ01000001">
    <property type="protein sequence ID" value="TWT90411.1"/>
    <property type="molecule type" value="Genomic_DNA"/>
</dbReference>
<comment type="similarity">
    <text evidence="3">Belongs to the UPRTase family.</text>
</comment>
<protein>
    <recommendedName>
        <fullName evidence="12 13">Uracil phosphoribosyltransferase</fullName>
        <ecNumber evidence="4 13">2.4.2.9</ecNumber>
    </recommendedName>
</protein>
<dbReference type="GO" id="GO:0006223">
    <property type="term" value="P:uracil salvage"/>
    <property type="evidence" value="ECO:0007669"/>
    <property type="project" value="InterPro"/>
</dbReference>
<dbReference type="UniPathway" id="UPA00574">
    <property type="reaction ID" value="UER00636"/>
</dbReference>
<evidence type="ECO:0000259" key="14">
    <source>
        <dbReference type="Pfam" id="PF14681"/>
    </source>
</evidence>
<evidence type="ECO:0000313" key="16">
    <source>
        <dbReference type="Proteomes" id="UP000315440"/>
    </source>
</evidence>
<evidence type="ECO:0000256" key="3">
    <source>
        <dbReference type="ARBA" id="ARBA00009516"/>
    </source>
</evidence>
<evidence type="ECO:0000256" key="13">
    <source>
        <dbReference type="NCBIfam" id="TIGR01091"/>
    </source>
</evidence>
<evidence type="ECO:0000256" key="6">
    <source>
        <dbReference type="ARBA" id="ARBA00022676"/>
    </source>
</evidence>
<keyword evidence="8" id="KW-0547">Nucleotide-binding</keyword>
<evidence type="ECO:0000256" key="12">
    <source>
        <dbReference type="ARBA" id="ARBA00072146"/>
    </source>
</evidence>
<dbReference type="PANTHER" id="PTHR32315:SF4">
    <property type="entry name" value="URACIL PHOSPHORIBOSYLTRANSFERASE, CHLOROPLASTIC"/>
    <property type="match status" value="1"/>
</dbReference>
<comment type="cofactor">
    <cofactor evidence="1">
        <name>Mg(2+)</name>
        <dbReference type="ChEBI" id="CHEBI:18420"/>
    </cofactor>
</comment>
<keyword evidence="5" id="KW-0021">Allosteric enzyme</keyword>
<evidence type="ECO:0000313" key="15">
    <source>
        <dbReference type="EMBL" id="TWT90411.1"/>
    </source>
</evidence>
<dbReference type="GO" id="GO:0005737">
    <property type="term" value="C:cytoplasm"/>
    <property type="evidence" value="ECO:0007669"/>
    <property type="project" value="UniProtKB-ARBA"/>
</dbReference>
<dbReference type="Pfam" id="PF14681">
    <property type="entry name" value="UPRTase"/>
    <property type="match status" value="1"/>
</dbReference>
<proteinExistence type="inferred from homology"/>
<keyword evidence="16" id="KW-1185">Reference proteome</keyword>
<dbReference type="InterPro" id="IPR000836">
    <property type="entry name" value="PRTase_dom"/>
</dbReference>
<accession>A0A5C5ZU57</accession>
<evidence type="ECO:0000256" key="2">
    <source>
        <dbReference type="ARBA" id="ARBA00005180"/>
    </source>
</evidence>
<evidence type="ECO:0000256" key="5">
    <source>
        <dbReference type="ARBA" id="ARBA00022533"/>
    </source>
</evidence>
<comment type="pathway">
    <text evidence="2">Pyrimidine metabolism; UMP biosynthesis via salvage pathway; UMP from uracil: step 1/1.</text>
</comment>
<evidence type="ECO:0000256" key="11">
    <source>
        <dbReference type="ARBA" id="ARBA00056901"/>
    </source>
</evidence>
<dbReference type="CDD" id="cd06223">
    <property type="entry name" value="PRTases_typeI"/>
    <property type="match status" value="1"/>
</dbReference>
<dbReference type="EC" id="2.4.2.9" evidence="4 13"/>
<keyword evidence="6 15" id="KW-0328">Glycosyltransferase</keyword>
<dbReference type="InterPro" id="IPR050054">
    <property type="entry name" value="UPRTase/APRTase"/>
</dbReference>
<evidence type="ECO:0000256" key="10">
    <source>
        <dbReference type="ARBA" id="ARBA00052919"/>
    </source>
</evidence>
<evidence type="ECO:0000256" key="4">
    <source>
        <dbReference type="ARBA" id="ARBA00011894"/>
    </source>
</evidence>
<dbReference type="GO" id="GO:0044206">
    <property type="term" value="P:UMP salvage"/>
    <property type="evidence" value="ECO:0007669"/>
    <property type="project" value="UniProtKB-UniPathway"/>
</dbReference>
<gene>
    <name evidence="15" type="primary">upp</name>
    <name evidence="15" type="ORF">Mal64_08000</name>
</gene>
<dbReference type="InterPro" id="IPR029057">
    <property type="entry name" value="PRTase-like"/>
</dbReference>
<comment type="function">
    <text evidence="11">Catalyzes the conversion of uracil and 5-phospho-alpha-D-ribose 1-diphosphate (PRPP) to UMP and diphosphate.</text>
</comment>
<organism evidence="15 16">
    <name type="scientific">Pseudobythopirellula maris</name>
    <dbReference type="NCBI Taxonomy" id="2527991"/>
    <lineage>
        <taxon>Bacteria</taxon>
        <taxon>Pseudomonadati</taxon>
        <taxon>Planctomycetota</taxon>
        <taxon>Planctomycetia</taxon>
        <taxon>Pirellulales</taxon>
        <taxon>Lacipirellulaceae</taxon>
        <taxon>Pseudobythopirellula</taxon>
    </lineage>
</organism>
<evidence type="ECO:0000256" key="7">
    <source>
        <dbReference type="ARBA" id="ARBA00022679"/>
    </source>
</evidence>
<comment type="caution">
    <text evidence="15">The sequence shown here is derived from an EMBL/GenBank/DDBJ whole genome shotgun (WGS) entry which is preliminary data.</text>
</comment>
<evidence type="ECO:0000256" key="1">
    <source>
        <dbReference type="ARBA" id="ARBA00001946"/>
    </source>
</evidence>
<keyword evidence="9" id="KW-0342">GTP-binding</keyword>
<sequence>MPGVFEVDHPLIACHLSRLRDKSTSPEEFRALVRRLATLLAYEATQDLDTVETSVETPLTTTPGSKLAPRIGLVPILRAGLGMVDPVLDLIPTAEVWHLGLYRDEETAQPVEYYSKLPPQRPVDVALVVDPMLATGGSVMAALDTLKQWGVGQVKILSIIASEEGIKNVEAQLQDNQFPNAQVYVCKIDPVLNDQKFIVPGLGDAGDRIFHTTG</sequence>
<dbReference type="RefSeq" id="WP_231993574.1">
    <property type="nucleotide sequence ID" value="NZ_SJPQ01000001.1"/>
</dbReference>
<dbReference type="NCBIfam" id="NF001097">
    <property type="entry name" value="PRK00129.1"/>
    <property type="match status" value="1"/>
</dbReference>
<dbReference type="InterPro" id="IPR005765">
    <property type="entry name" value="UPRT"/>
</dbReference>
<dbReference type="FunFam" id="3.40.50.2020:FF:000003">
    <property type="entry name" value="Uracil phosphoribosyltransferase"/>
    <property type="match status" value="1"/>
</dbReference>
<dbReference type="AlphaFoldDB" id="A0A5C5ZU57"/>
<evidence type="ECO:0000256" key="9">
    <source>
        <dbReference type="ARBA" id="ARBA00023134"/>
    </source>
</evidence>
<name>A0A5C5ZU57_9BACT</name>
<dbReference type="Gene3D" id="3.40.50.2020">
    <property type="match status" value="1"/>
</dbReference>
<comment type="catalytic activity">
    <reaction evidence="10">
        <text>UMP + diphosphate = 5-phospho-alpha-D-ribose 1-diphosphate + uracil</text>
        <dbReference type="Rhea" id="RHEA:13017"/>
        <dbReference type="ChEBI" id="CHEBI:17568"/>
        <dbReference type="ChEBI" id="CHEBI:33019"/>
        <dbReference type="ChEBI" id="CHEBI:57865"/>
        <dbReference type="ChEBI" id="CHEBI:58017"/>
        <dbReference type="EC" id="2.4.2.9"/>
    </reaction>
</comment>
<dbReference type="PANTHER" id="PTHR32315">
    <property type="entry name" value="ADENINE PHOSPHORIBOSYLTRANSFERASE"/>
    <property type="match status" value="1"/>
</dbReference>
<feature type="domain" description="Phosphoribosyltransferase" evidence="14">
    <location>
        <begin position="7"/>
        <end position="212"/>
    </location>
</feature>
<dbReference type="SUPFAM" id="SSF53271">
    <property type="entry name" value="PRTase-like"/>
    <property type="match status" value="1"/>
</dbReference>